<reference evidence="1" key="1">
    <citation type="submission" date="2014-09" db="EMBL/GenBank/DDBJ databases">
        <authorList>
            <person name="Magalhaes I.L.F."/>
            <person name="Oliveira U."/>
            <person name="Santos F.R."/>
            <person name="Vidigal T.H.D.A."/>
            <person name="Brescovit A.D."/>
            <person name="Santos A.J."/>
        </authorList>
    </citation>
    <scope>NUCLEOTIDE SEQUENCE</scope>
    <source>
        <tissue evidence="1">Shoot tissue taken approximately 20 cm above the soil surface</tissue>
    </source>
</reference>
<organism evidence="1">
    <name type="scientific">Arundo donax</name>
    <name type="common">Giant reed</name>
    <name type="synonym">Donax arundinaceus</name>
    <dbReference type="NCBI Taxonomy" id="35708"/>
    <lineage>
        <taxon>Eukaryota</taxon>
        <taxon>Viridiplantae</taxon>
        <taxon>Streptophyta</taxon>
        <taxon>Embryophyta</taxon>
        <taxon>Tracheophyta</taxon>
        <taxon>Spermatophyta</taxon>
        <taxon>Magnoliopsida</taxon>
        <taxon>Liliopsida</taxon>
        <taxon>Poales</taxon>
        <taxon>Poaceae</taxon>
        <taxon>PACMAD clade</taxon>
        <taxon>Arundinoideae</taxon>
        <taxon>Arundineae</taxon>
        <taxon>Arundo</taxon>
    </lineage>
</organism>
<dbReference type="AlphaFoldDB" id="A0A0A9FJ02"/>
<dbReference type="EMBL" id="GBRH01189648">
    <property type="protein sequence ID" value="JAE08248.1"/>
    <property type="molecule type" value="Transcribed_RNA"/>
</dbReference>
<evidence type="ECO:0000313" key="1">
    <source>
        <dbReference type="EMBL" id="JAE08248.1"/>
    </source>
</evidence>
<accession>A0A0A9FJ02</accession>
<reference evidence="1" key="2">
    <citation type="journal article" date="2015" name="Data Brief">
        <title>Shoot transcriptome of the giant reed, Arundo donax.</title>
        <authorList>
            <person name="Barrero R.A."/>
            <person name="Guerrero F.D."/>
            <person name="Moolhuijzen P."/>
            <person name="Goolsby J.A."/>
            <person name="Tidwell J."/>
            <person name="Bellgard S.E."/>
            <person name="Bellgard M.I."/>
        </authorList>
    </citation>
    <scope>NUCLEOTIDE SEQUENCE</scope>
    <source>
        <tissue evidence="1">Shoot tissue taken approximately 20 cm above the soil surface</tissue>
    </source>
</reference>
<sequence>MIFVTNVCLQQKDDLLHREELLVPPV</sequence>
<name>A0A0A9FJ02_ARUDO</name>
<protein>
    <submittedName>
        <fullName evidence="1">Uncharacterized protein</fullName>
    </submittedName>
</protein>
<proteinExistence type="predicted"/>